<evidence type="ECO:0000313" key="1">
    <source>
        <dbReference type="EMBL" id="CAD8762584.1"/>
    </source>
</evidence>
<name>A0A7S0UKW2_9STRA</name>
<proteinExistence type="predicted"/>
<gene>
    <name evidence="1" type="ORF">PDEL1432_LOCUS2624</name>
</gene>
<protein>
    <submittedName>
        <fullName evidence="1">Uncharacterized protein</fullName>
    </submittedName>
</protein>
<organism evidence="1">
    <name type="scientific">Pseudo-nitzschia delicatissima</name>
    <dbReference type="NCBI Taxonomy" id="44447"/>
    <lineage>
        <taxon>Eukaryota</taxon>
        <taxon>Sar</taxon>
        <taxon>Stramenopiles</taxon>
        <taxon>Ochrophyta</taxon>
        <taxon>Bacillariophyta</taxon>
        <taxon>Bacillariophyceae</taxon>
        <taxon>Bacillariophycidae</taxon>
        <taxon>Bacillariales</taxon>
        <taxon>Bacillariaceae</taxon>
        <taxon>Pseudo-nitzschia</taxon>
    </lineage>
</organism>
<sequence length="206" mass="24040">MTMSVQKKRIRKSSMKRLAFENDSDPIQSNEAKSVQFSTIEVRDYSLCLGDHPDVNRGAPVSLDWEYQSEQSFDLEEYEQRCFGRGKKTHNGMIRLAFEREYMLRKLGYSEDEIKTRSQSVKKDQKNRSQTRRTMIFEPFLIMSEETKRWIAKKKTHKNKIDIEINKPMRSSSGDSIITTLTASEMSSSYRASSTFMAENMIVCNQ</sequence>
<dbReference type="AlphaFoldDB" id="A0A7S0UKW2"/>
<dbReference type="EMBL" id="HBFL01003675">
    <property type="protein sequence ID" value="CAD8762584.1"/>
    <property type="molecule type" value="Transcribed_RNA"/>
</dbReference>
<reference evidence="1" key="1">
    <citation type="submission" date="2021-01" db="EMBL/GenBank/DDBJ databases">
        <authorList>
            <person name="Corre E."/>
            <person name="Pelletier E."/>
            <person name="Niang G."/>
            <person name="Scheremetjew M."/>
            <person name="Finn R."/>
            <person name="Kale V."/>
            <person name="Holt S."/>
            <person name="Cochrane G."/>
            <person name="Meng A."/>
            <person name="Brown T."/>
            <person name="Cohen L."/>
        </authorList>
    </citation>
    <scope>NUCLEOTIDE SEQUENCE</scope>
    <source>
        <strain evidence="1">UNC1205</strain>
    </source>
</reference>
<accession>A0A7S0UKW2</accession>